<sequence length="126" mass="14451">MRIQSGYWWAISIRQEDDRPEIVDVGSYSFGQMANRAGDADPFDLIEFELLQWLDASLWPTEGAVDPSTVREGYWWALDPAENAYQIVLVGKDRAVRTFNGDFDSCLDEFEFLMPLDLIPTARSDH</sequence>
<keyword evidence="2" id="KW-1185">Reference proteome</keyword>
<evidence type="ECO:0000313" key="1">
    <source>
        <dbReference type="EMBL" id="MER9288144.1"/>
    </source>
</evidence>
<reference evidence="1 2" key="1">
    <citation type="journal article" date="2024" name="Proc. Natl. Acad. Sci. U.S.A.">
        <title>The evolutionary genomics of adaptation to stress in wild rhizobium bacteria.</title>
        <authorList>
            <person name="Kehlet-Delgado H."/>
            <person name="Montoya A.P."/>
            <person name="Jensen K.T."/>
            <person name="Wendlandt C.E."/>
            <person name="Dexheimer C."/>
            <person name="Roberts M."/>
            <person name="Torres Martinez L."/>
            <person name="Friesen M.L."/>
            <person name="Griffitts J.S."/>
            <person name="Porter S.S."/>
        </authorList>
    </citation>
    <scope>NUCLEOTIDE SEQUENCE [LARGE SCALE GENOMIC DNA]</scope>
    <source>
        <strain evidence="1 2">M0468</strain>
    </source>
</reference>
<evidence type="ECO:0000313" key="2">
    <source>
        <dbReference type="Proteomes" id="UP001480082"/>
    </source>
</evidence>
<comment type="caution">
    <text evidence="1">The sequence shown here is derived from an EMBL/GenBank/DDBJ whole genome shotgun (WGS) entry which is preliminary data.</text>
</comment>
<name>A0ACC6T877_9HYPH</name>
<gene>
    <name evidence="1" type="ORF">NKI81_30255</name>
</gene>
<dbReference type="Proteomes" id="UP001480082">
    <property type="component" value="Unassembled WGS sequence"/>
</dbReference>
<proteinExistence type="predicted"/>
<organism evidence="1 2">
    <name type="scientific">Mesorhizobium australicum</name>
    <dbReference type="NCBI Taxonomy" id="536018"/>
    <lineage>
        <taxon>Bacteria</taxon>
        <taxon>Pseudomonadati</taxon>
        <taxon>Pseudomonadota</taxon>
        <taxon>Alphaproteobacteria</taxon>
        <taxon>Hyphomicrobiales</taxon>
        <taxon>Phyllobacteriaceae</taxon>
        <taxon>Mesorhizobium</taxon>
    </lineage>
</organism>
<accession>A0ACC6T877</accession>
<dbReference type="EMBL" id="JAMYRI010000030">
    <property type="protein sequence ID" value="MER9288144.1"/>
    <property type="molecule type" value="Genomic_DNA"/>
</dbReference>
<protein>
    <submittedName>
        <fullName evidence="1">Uncharacterized protein</fullName>
    </submittedName>
</protein>